<evidence type="ECO:0000256" key="1">
    <source>
        <dbReference type="ARBA" id="ARBA00004123"/>
    </source>
</evidence>
<sequence length="1173" mass="131516">MYIKSIVLDGFKSYGNRVEVTSFDPEFNAITGLNGTGKSNILDSICFVLGITNLSNVRAGSLQELIYKHGQAGITKATVSITFDNKNKQQSPIGYENHDEITVTRQVVMGGKNKYLINGINVQNKRVSDLFCSVQLNVNNPHFLIMQGRITKVLNMKPPEILSMVEEAAGTRMYETKKQGAQKTIEKKEAKLNELNDIIREDIAPKLQKLQDERSQFQEYQKVVRELENLTRLHVAWQYVTAEQNVKEANKKVTEVKNEINNKNEQIEGNIAKAKQIDDEVTELNRKLDEESGNVLKQFESELHAAEKADATAAAAHRAAKDAVTAIEAKAKLLRRALADDSTALADKRAVLAQASSTFENLRSASEAQTKALADAQAQFLAVSTGQEDAADSLQHQLMAAKQESSEASTRICQSMMEKKHAEERLRTLEREFSSSSAQHQRDLHTINDQQAEVDRLQRQVAEMCFNETRTGELKQRARTLQGSLRAARDRTDQLSSRLQRCNFHYTPPQPNFDPDRVAGPVCRLIDVVHNKYCMALETAAGGRLYNVVVDTDVTSKLLLQRGQLQTRTTIIPLNKISSHRLDPETVRLAQQIGGGPDKVQLALDLVKFSPRVRAAMNWVFGSTLVCADLDTAKRVTFHPQVRTRCVTLDGDVFDPSGTLSGGAAAKGGSVLLMLSELKEVEQQLLELESEHSQCSAELTSMQAAQDKYNALQQKLEMSRHALEVARTRVAATAHAQLHAEIESLREQVKELSAALERDNKIQNEAASRAKELETKVKDIKVYREREYKRAEQNLKKAKQEAEKHNDQWKSREQEFEALRLEVQELENAVTAAEKQLQEATETTAGLVESLQSAERDHSDTMEAVKQLQGRIKKQKADIASRSTEVAKLAQKKDKLVKGNSEIELKIKELEYKIKELETEAGNCDKRIKALEKEHTWIAVERQYFGAAGGLYDFSSRSADVTAQSVVQLRERRDRLARGLNTRAHMLLGSEEQQYQEVLRKKQVVEQDRKKLVEVMAELDEKKRRTLVTACEQVNRDFASIFSTLLPGAQAQLRPPPGATVLDGLEVRVGFNGTWKESLSELSGGQRSLVALSLVLAMLMFKPAPLYILDEVDAALDLSHTQNIGVMLKEHFAHSQFVVVSLKDGMFNNANVLFRTRFVDGMSSVQRTVNQRR</sequence>
<dbReference type="GO" id="GO:0005524">
    <property type="term" value="F:ATP binding"/>
    <property type="evidence" value="ECO:0007669"/>
    <property type="project" value="UniProtKB-KW"/>
</dbReference>
<dbReference type="PANTHER" id="PTHR43977">
    <property type="entry name" value="STRUCTURAL MAINTENANCE OF CHROMOSOMES PROTEIN 3"/>
    <property type="match status" value="1"/>
</dbReference>
<feature type="coiled-coil region" evidence="13">
    <location>
        <begin position="359"/>
        <end position="467"/>
    </location>
</feature>
<protein>
    <recommendedName>
        <fullName evidence="12">Structural maintenance of chromosomes protein</fullName>
    </recommendedName>
</protein>
<feature type="domain" description="SMC hinge" evidence="14">
    <location>
        <begin position="516"/>
        <end position="637"/>
    </location>
</feature>
<dbReference type="GO" id="GO:0005694">
    <property type="term" value="C:chromosome"/>
    <property type="evidence" value="ECO:0007669"/>
    <property type="project" value="InterPro"/>
</dbReference>
<dbReference type="CDD" id="cd03273">
    <property type="entry name" value="ABC_SMC2_euk"/>
    <property type="match status" value="1"/>
</dbReference>
<dbReference type="FunFam" id="3.40.50.300:FF:000385">
    <property type="entry name" value="Structural maintenance of chromosomes 2"/>
    <property type="match status" value="1"/>
</dbReference>
<evidence type="ECO:0000256" key="6">
    <source>
        <dbReference type="ARBA" id="ARBA00022840"/>
    </source>
</evidence>
<dbReference type="Gene3D" id="3.40.50.300">
    <property type="entry name" value="P-loop containing nucleotide triphosphate hydrolases"/>
    <property type="match status" value="2"/>
</dbReference>
<dbReference type="PIRSF" id="PIRSF005719">
    <property type="entry name" value="SMC"/>
    <property type="match status" value="1"/>
</dbReference>
<keyword evidence="9 12" id="KW-0539">Nucleus</keyword>
<feature type="coiled-coil region" evidence="13">
    <location>
        <begin position="671"/>
        <end position="871"/>
    </location>
</feature>
<comment type="similarity">
    <text evidence="2">Belongs to the SMC family. SMC2 subfamily.</text>
</comment>
<evidence type="ECO:0000256" key="13">
    <source>
        <dbReference type="SAM" id="Coils"/>
    </source>
</evidence>
<comment type="subcellular location">
    <subcellularLocation>
        <location evidence="1 12">Nucleus</location>
    </subcellularLocation>
</comment>
<organism evidence="15 16">
    <name type="scientific">Leptosia nina</name>
    <dbReference type="NCBI Taxonomy" id="320188"/>
    <lineage>
        <taxon>Eukaryota</taxon>
        <taxon>Metazoa</taxon>
        <taxon>Ecdysozoa</taxon>
        <taxon>Arthropoda</taxon>
        <taxon>Hexapoda</taxon>
        <taxon>Insecta</taxon>
        <taxon>Pterygota</taxon>
        <taxon>Neoptera</taxon>
        <taxon>Endopterygota</taxon>
        <taxon>Lepidoptera</taxon>
        <taxon>Glossata</taxon>
        <taxon>Ditrysia</taxon>
        <taxon>Papilionoidea</taxon>
        <taxon>Pieridae</taxon>
        <taxon>Pierinae</taxon>
        <taxon>Leptosia</taxon>
    </lineage>
</organism>
<keyword evidence="3" id="KW-0132">Cell division</keyword>
<accession>A0AAV1JWZ5</accession>
<dbReference type="Gene3D" id="3.30.70.1620">
    <property type="match status" value="1"/>
</dbReference>
<feature type="coiled-coil region" evidence="13">
    <location>
        <begin position="178"/>
        <end position="294"/>
    </location>
</feature>
<evidence type="ECO:0000256" key="4">
    <source>
        <dbReference type="ARBA" id="ARBA00022741"/>
    </source>
</evidence>
<dbReference type="SUPFAM" id="SSF57997">
    <property type="entry name" value="Tropomyosin"/>
    <property type="match status" value="1"/>
</dbReference>
<dbReference type="SMART" id="SM00968">
    <property type="entry name" value="SMC_hinge"/>
    <property type="match status" value="1"/>
</dbReference>
<name>A0AAV1JWZ5_9NEOP</name>
<dbReference type="EMBL" id="CAVLEF010000218">
    <property type="protein sequence ID" value="CAK1553348.1"/>
    <property type="molecule type" value="Genomic_DNA"/>
</dbReference>
<comment type="function">
    <text evidence="11">Central component of the condensin complex, a complex required for conversion of interphase chromatin into mitotic-like condense chromosomes. The condensin complex probably introduces positive supercoils into relaxed DNA in the presence of type I topoisomerases and converts nicked DNA into positive knotted forms in the presence of type II topoisomerases.</text>
</comment>
<dbReference type="GO" id="GO:0005634">
    <property type="term" value="C:nucleus"/>
    <property type="evidence" value="ECO:0007669"/>
    <property type="project" value="UniProtKB-SubCell"/>
</dbReference>
<evidence type="ECO:0000256" key="11">
    <source>
        <dbReference type="ARBA" id="ARBA00058936"/>
    </source>
</evidence>
<keyword evidence="7 13" id="KW-0175">Coiled coil</keyword>
<evidence type="ECO:0000256" key="7">
    <source>
        <dbReference type="ARBA" id="ARBA00023054"/>
    </source>
</evidence>
<evidence type="ECO:0000256" key="10">
    <source>
        <dbReference type="ARBA" id="ARBA00023306"/>
    </source>
</evidence>
<evidence type="ECO:0000259" key="14">
    <source>
        <dbReference type="SMART" id="SM00968"/>
    </source>
</evidence>
<dbReference type="Pfam" id="PF06470">
    <property type="entry name" value="SMC_hinge"/>
    <property type="match status" value="1"/>
</dbReference>
<dbReference type="GO" id="GO:0016887">
    <property type="term" value="F:ATP hydrolysis activity"/>
    <property type="evidence" value="ECO:0007669"/>
    <property type="project" value="InterPro"/>
</dbReference>
<keyword evidence="5" id="KW-0498">Mitosis</keyword>
<dbReference type="InterPro" id="IPR003395">
    <property type="entry name" value="RecF/RecN/SMC_N"/>
</dbReference>
<dbReference type="InterPro" id="IPR024704">
    <property type="entry name" value="SMC"/>
</dbReference>
<reference evidence="15 16" key="1">
    <citation type="submission" date="2023-11" db="EMBL/GenBank/DDBJ databases">
        <authorList>
            <person name="Okamura Y."/>
        </authorList>
    </citation>
    <scope>NUCLEOTIDE SEQUENCE [LARGE SCALE GENOMIC DNA]</scope>
</reference>
<evidence type="ECO:0000256" key="12">
    <source>
        <dbReference type="PIRNR" id="PIRNR005719"/>
    </source>
</evidence>
<evidence type="ECO:0000256" key="9">
    <source>
        <dbReference type="ARBA" id="ARBA00023242"/>
    </source>
</evidence>
<evidence type="ECO:0000256" key="5">
    <source>
        <dbReference type="ARBA" id="ARBA00022776"/>
    </source>
</evidence>
<dbReference type="Pfam" id="PF02463">
    <property type="entry name" value="SMC_N"/>
    <property type="match status" value="1"/>
</dbReference>
<dbReference type="AlphaFoldDB" id="A0AAV1JWZ5"/>
<dbReference type="InterPro" id="IPR010935">
    <property type="entry name" value="SMC_hinge"/>
</dbReference>
<dbReference type="Gene3D" id="1.20.1060.20">
    <property type="match status" value="1"/>
</dbReference>
<evidence type="ECO:0000256" key="2">
    <source>
        <dbReference type="ARBA" id="ARBA00005231"/>
    </source>
</evidence>
<dbReference type="InterPro" id="IPR036277">
    <property type="entry name" value="SMC_hinge_sf"/>
</dbReference>
<evidence type="ECO:0000313" key="15">
    <source>
        <dbReference type="EMBL" id="CAK1553348.1"/>
    </source>
</evidence>
<dbReference type="Proteomes" id="UP001497472">
    <property type="component" value="Unassembled WGS sequence"/>
</dbReference>
<dbReference type="SUPFAM" id="SSF52540">
    <property type="entry name" value="P-loop containing nucleoside triphosphate hydrolases"/>
    <property type="match status" value="1"/>
</dbReference>
<dbReference type="InterPro" id="IPR027417">
    <property type="entry name" value="P-loop_NTPase"/>
</dbReference>
<keyword evidence="8" id="KW-0226">DNA condensation</keyword>
<proteinExistence type="inferred from homology"/>
<keyword evidence="4" id="KW-0547">Nucleotide-binding</keyword>
<feature type="coiled-coil region" evidence="13">
    <location>
        <begin position="900"/>
        <end position="934"/>
    </location>
</feature>
<dbReference type="GO" id="GO:0030261">
    <property type="term" value="P:chromosome condensation"/>
    <property type="evidence" value="ECO:0007669"/>
    <property type="project" value="UniProtKB-KW"/>
</dbReference>
<dbReference type="InterPro" id="IPR027120">
    <property type="entry name" value="Smc2_ABC"/>
</dbReference>
<evidence type="ECO:0000256" key="3">
    <source>
        <dbReference type="ARBA" id="ARBA00022618"/>
    </source>
</evidence>
<dbReference type="SUPFAM" id="SSF75553">
    <property type="entry name" value="Smc hinge domain"/>
    <property type="match status" value="1"/>
</dbReference>
<dbReference type="FunFam" id="3.40.50.300:FF:000278">
    <property type="entry name" value="Structural maintenance of chromosomes 2"/>
    <property type="match status" value="1"/>
</dbReference>
<evidence type="ECO:0000256" key="8">
    <source>
        <dbReference type="ARBA" id="ARBA00023067"/>
    </source>
</evidence>
<dbReference type="GO" id="GO:0051301">
    <property type="term" value="P:cell division"/>
    <property type="evidence" value="ECO:0007669"/>
    <property type="project" value="UniProtKB-KW"/>
</dbReference>
<evidence type="ECO:0000313" key="16">
    <source>
        <dbReference type="Proteomes" id="UP001497472"/>
    </source>
</evidence>
<keyword evidence="10" id="KW-0131">Cell cycle</keyword>
<gene>
    <name evidence="15" type="ORF">LNINA_LOCUS12353</name>
</gene>
<keyword evidence="6" id="KW-0067">ATP-binding</keyword>
<comment type="caution">
    <text evidence="15">The sequence shown here is derived from an EMBL/GenBank/DDBJ whole genome shotgun (WGS) entry which is preliminary data.</text>
</comment>
<keyword evidence="16" id="KW-1185">Reference proteome</keyword>